<evidence type="ECO:0000313" key="2">
    <source>
        <dbReference type="WBParaSite" id="SSTP_0000739300.1"/>
    </source>
</evidence>
<dbReference type="Proteomes" id="UP000035681">
    <property type="component" value="Unplaced"/>
</dbReference>
<dbReference type="WBParaSite" id="SSTP_0000739300.1">
    <property type="protein sequence ID" value="SSTP_0000739300.1"/>
    <property type="gene ID" value="SSTP_0000739300"/>
</dbReference>
<keyword evidence="1" id="KW-1185">Reference proteome</keyword>
<dbReference type="AlphaFoldDB" id="A0A0K0ED29"/>
<accession>A0A0K0ED29</accession>
<sequence length="219" mass="25800">MPFPVKDIPENAYTFMTNFNFNDSYIDNDELLKLCRFNEKLSLEPPRVRCFSQVCKFGEDVKISRRMRSLSQRSSPSTNNIFSNSQFVADFSKMNTESIIIDKKEPLTLKKFNFTKNICDDNDKNMYRFNFNKSNNYQTKCVDETVSKNKFIFEPSIDERCFNGDFIETNDFTSSQSDLTKSPLNSLYSIEDEIDSNQSKIPLKKEKTNFWRHLSQQEF</sequence>
<proteinExistence type="predicted"/>
<dbReference type="WBParaSite" id="TCONS_00006829.p1">
    <property type="protein sequence ID" value="TCONS_00006829.p1"/>
    <property type="gene ID" value="XLOC_004934"/>
</dbReference>
<reference evidence="2" key="1">
    <citation type="submission" date="2015-08" db="UniProtKB">
        <authorList>
            <consortium name="WormBaseParasite"/>
        </authorList>
    </citation>
    <scope>IDENTIFICATION</scope>
</reference>
<name>A0A0K0ED29_STRER</name>
<evidence type="ECO:0000313" key="3">
    <source>
        <dbReference type="WBParaSite" id="TCONS_00006829.p1"/>
    </source>
</evidence>
<organism evidence="2">
    <name type="scientific">Strongyloides stercoralis</name>
    <name type="common">Threadworm</name>
    <dbReference type="NCBI Taxonomy" id="6248"/>
    <lineage>
        <taxon>Eukaryota</taxon>
        <taxon>Metazoa</taxon>
        <taxon>Ecdysozoa</taxon>
        <taxon>Nematoda</taxon>
        <taxon>Chromadorea</taxon>
        <taxon>Rhabditida</taxon>
        <taxon>Tylenchina</taxon>
        <taxon>Panagrolaimomorpha</taxon>
        <taxon>Strongyloidoidea</taxon>
        <taxon>Strongyloididae</taxon>
        <taxon>Strongyloides</taxon>
    </lineage>
</organism>
<evidence type="ECO:0000313" key="1">
    <source>
        <dbReference type="Proteomes" id="UP000035681"/>
    </source>
</evidence>
<protein>
    <submittedName>
        <fullName evidence="3">AGC-kinase C-terminal domain-containing protein</fullName>
    </submittedName>
</protein>